<comment type="caution">
    <text evidence="2">The sequence shown here is derived from an EMBL/GenBank/DDBJ whole genome shotgun (WGS) entry which is preliminary data.</text>
</comment>
<dbReference type="InterPro" id="IPR054190">
    <property type="entry name" value="DUF6895"/>
</dbReference>
<feature type="domain" description="DUF6895" evidence="1">
    <location>
        <begin position="26"/>
        <end position="304"/>
    </location>
</feature>
<gene>
    <name evidence="2" type="ORF">EFW17_20190</name>
</gene>
<keyword evidence="3" id="KW-1185">Reference proteome</keyword>
<name>A0A3N0E2S1_9ACTN</name>
<dbReference type="Pfam" id="PF21836">
    <property type="entry name" value="DUF6895"/>
    <property type="match status" value="1"/>
</dbReference>
<organism evidence="2 3">
    <name type="scientific">Halostreptopolyspora alba</name>
    <dbReference type="NCBI Taxonomy" id="2487137"/>
    <lineage>
        <taxon>Bacteria</taxon>
        <taxon>Bacillati</taxon>
        <taxon>Actinomycetota</taxon>
        <taxon>Actinomycetes</taxon>
        <taxon>Streptosporangiales</taxon>
        <taxon>Nocardiopsidaceae</taxon>
        <taxon>Halostreptopolyspora</taxon>
    </lineage>
</organism>
<dbReference type="EMBL" id="RJMB01000026">
    <property type="protein sequence ID" value="RNL82090.1"/>
    <property type="molecule type" value="Genomic_DNA"/>
</dbReference>
<protein>
    <recommendedName>
        <fullName evidence="1">DUF6895 domain-containing protein</fullName>
    </recommendedName>
</protein>
<proteinExistence type="predicted"/>
<dbReference type="OrthoDB" id="3685015at2"/>
<sequence>MVTNGNPEAAPHSDAATIRLAHRVCDDSLDWLDRVRALFALPRDVADHEITGDALKSLSELALAAGVVRREAVSGPRGASAAERLLDFAWREFREGDLLYQLQRHTPAATHPLEIYSMFAAVGYRHAPFERLAAHLGELRAWRVPEHVPNRRLAVVAATRRVGLPAHDDPAALTGQTWLGGTPEPWMLDANNAYGLTHTVFHLTDWGADPEGLPPELEEYLHRWLCVWVEVFKETGFWDLLAELLAVGACLRRPLLFGEVWSHLAHAQHDDGMVPNGVTRPAENTSVAFRNHHHPTIVAVVAATLTVARALRPAPQPA</sequence>
<dbReference type="AlphaFoldDB" id="A0A3N0E2S1"/>
<dbReference type="RefSeq" id="WP_123203002.1">
    <property type="nucleotide sequence ID" value="NZ_RJMB01000026.1"/>
</dbReference>
<evidence type="ECO:0000259" key="1">
    <source>
        <dbReference type="Pfam" id="PF21836"/>
    </source>
</evidence>
<accession>A0A3N0E2S1</accession>
<reference evidence="2 3" key="1">
    <citation type="submission" date="2018-11" db="EMBL/GenBank/DDBJ databases">
        <title>The genome draft of YIM 96095.</title>
        <authorList>
            <person name="Tang S.-K."/>
            <person name="Chunyu W.-X."/>
            <person name="Feng Y.-Z."/>
        </authorList>
    </citation>
    <scope>NUCLEOTIDE SEQUENCE [LARGE SCALE GENOMIC DNA]</scope>
    <source>
        <strain evidence="2 3">YIM 96095</strain>
    </source>
</reference>
<dbReference type="Proteomes" id="UP000269198">
    <property type="component" value="Unassembled WGS sequence"/>
</dbReference>
<evidence type="ECO:0000313" key="3">
    <source>
        <dbReference type="Proteomes" id="UP000269198"/>
    </source>
</evidence>
<evidence type="ECO:0000313" key="2">
    <source>
        <dbReference type="EMBL" id="RNL82090.1"/>
    </source>
</evidence>